<feature type="transmembrane region" description="Helical" evidence="1">
    <location>
        <begin position="6"/>
        <end position="22"/>
    </location>
</feature>
<protein>
    <submittedName>
        <fullName evidence="2">DUF4083 domain-containing protein</fullName>
    </submittedName>
</protein>
<proteinExistence type="predicted"/>
<dbReference type="Pfam" id="PF13314">
    <property type="entry name" value="DUF4083"/>
    <property type="match status" value="1"/>
</dbReference>
<keyword evidence="1" id="KW-1133">Transmembrane helix</keyword>
<dbReference type="OrthoDB" id="2943972at2"/>
<gene>
    <name evidence="2" type="ORF">D4N35_016365</name>
</gene>
<keyword evidence="3" id="KW-1185">Reference proteome</keyword>
<name>A0A443IJM5_9BACI</name>
<dbReference type="EMBL" id="QYTU02000052">
    <property type="protein sequence ID" value="RWR04840.1"/>
    <property type="molecule type" value="Genomic_DNA"/>
</dbReference>
<accession>A0A443IJM5</accession>
<organism evidence="2 3">
    <name type="scientific">Siminovitchia fortis</name>
    <dbReference type="NCBI Taxonomy" id="254758"/>
    <lineage>
        <taxon>Bacteria</taxon>
        <taxon>Bacillati</taxon>
        <taxon>Bacillota</taxon>
        <taxon>Bacilli</taxon>
        <taxon>Bacillales</taxon>
        <taxon>Bacillaceae</taxon>
        <taxon>Siminovitchia</taxon>
    </lineage>
</organism>
<dbReference type="InterPro" id="IPR025143">
    <property type="entry name" value="DUF4083"/>
</dbReference>
<dbReference type="AlphaFoldDB" id="A0A443IJM5"/>
<evidence type="ECO:0000313" key="3">
    <source>
        <dbReference type="Proteomes" id="UP000273811"/>
    </source>
</evidence>
<comment type="caution">
    <text evidence="2">The sequence shown here is derived from an EMBL/GenBank/DDBJ whole genome shotgun (WGS) entry which is preliminary data.</text>
</comment>
<keyword evidence="1" id="KW-0812">Transmembrane</keyword>
<sequence>MVFQMIFILLIVLFFVSLTLYVRRISINQRKRAQNNTKIEQKLDRIIELLEQGKLNK</sequence>
<evidence type="ECO:0000256" key="1">
    <source>
        <dbReference type="SAM" id="Phobius"/>
    </source>
</evidence>
<reference evidence="2" key="1">
    <citation type="submission" date="2018-12" db="EMBL/GenBank/DDBJ databases">
        <authorList>
            <person name="Sun L."/>
            <person name="Chen Z."/>
        </authorList>
    </citation>
    <scope>NUCLEOTIDE SEQUENCE [LARGE SCALE GENOMIC DNA]</scope>
    <source>
        <strain evidence="2">DSM 16012</strain>
    </source>
</reference>
<evidence type="ECO:0000313" key="2">
    <source>
        <dbReference type="EMBL" id="RWR04840.1"/>
    </source>
</evidence>
<dbReference type="Proteomes" id="UP000273811">
    <property type="component" value="Unassembled WGS sequence"/>
</dbReference>
<keyword evidence="1" id="KW-0472">Membrane</keyword>